<reference evidence="1" key="1">
    <citation type="journal article" date="2015" name="Nature">
        <title>Complex archaea that bridge the gap between prokaryotes and eukaryotes.</title>
        <authorList>
            <person name="Spang A."/>
            <person name="Saw J.H."/>
            <person name="Jorgensen S.L."/>
            <person name="Zaremba-Niedzwiedzka K."/>
            <person name="Martijn J."/>
            <person name="Lind A.E."/>
            <person name="van Eijk R."/>
            <person name="Schleper C."/>
            <person name="Guy L."/>
            <person name="Ettema T.J."/>
        </authorList>
    </citation>
    <scope>NUCLEOTIDE SEQUENCE</scope>
</reference>
<dbReference type="EMBL" id="LAZR01001601">
    <property type="protein sequence ID" value="KKN42147.1"/>
    <property type="molecule type" value="Genomic_DNA"/>
</dbReference>
<protein>
    <submittedName>
        <fullName evidence="1">Uncharacterized protein</fullName>
    </submittedName>
</protein>
<name>A0A0F9QYT9_9ZZZZ</name>
<dbReference type="AlphaFoldDB" id="A0A0F9QYT9"/>
<comment type="caution">
    <text evidence="1">The sequence shown here is derived from an EMBL/GenBank/DDBJ whole genome shotgun (WGS) entry which is preliminary data.</text>
</comment>
<proteinExistence type="predicted"/>
<accession>A0A0F9QYT9</accession>
<sequence length="59" mass="6269">MLAALANRVLYLVAGNRTLGEYLPTSPCLKPLINNVSGGDFGRISTGGNVEVATHDKWP</sequence>
<evidence type="ECO:0000313" key="1">
    <source>
        <dbReference type="EMBL" id="KKN42147.1"/>
    </source>
</evidence>
<organism evidence="1">
    <name type="scientific">marine sediment metagenome</name>
    <dbReference type="NCBI Taxonomy" id="412755"/>
    <lineage>
        <taxon>unclassified sequences</taxon>
        <taxon>metagenomes</taxon>
        <taxon>ecological metagenomes</taxon>
    </lineage>
</organism>
<gene>
    <name evidence="1" type="ORF">LCGC14_0716160</name>
</gene>